<evidence type="ECO:0000313" key="3">
    <source>
        <dbReference type="EMBL" id="EAT11139.1"/>
    </source>
</evidence>
<comment type="caution">
    <text evidence="3">The sequence shown here is derived from an EMBL/GenBank/DDBJ whole genome shotgun (WGS) entry which is preliminary data.</text>
</comment>
<keyword evidence="1" id="KW-0812">Transmembrane</keyword>
<feature type="domain" description="Type IV pilin Tt1218-like" evidence="2">
    <location>
        <begin position="35"/>
        <end position="93"/>
    </location>
</feature>
<protein>
    <recommendedName>
        <fullName evidence="2">Type IV pilin Tt1218-like domain-containing protein</fullName>
    </recommendedName>
</protein>
<keyword evidence="1" id="KW-1133">Transmembrane helix</keyword>
<dbReference type="Proteomes" id="UP000004263">
    <property type="component" value="Unassembled WGS sequence"/>
</dbReference>
<organism evidence="3 4">
    <name type="scientific">Bermanella marisrubri</name>
    <dbReference type="NCBI Taxonomy" id="207949"/>
    <lineage>
        <taxon>Bacteria</taxon>
        <taxon>Pseudomonadati</taxon>
        <taxon>Pseudomonadota</taxon>
        <taxon>Gammaproteobacteria</taxon>
        <taxon>Oceanospirillales</taxon>
        <taxon>Oceanospirillaceae</taxon>
        <taxon>Bermanella</taxon>
    </lineage>
</organism>
<dbReference type="RefSeq" id="WP_007016741.1">
    <property type="nucleotide sequence ID" value="NZ_AAQH01000023.1"/>
</dbReference>
<evidence type="ECO:0000256" key="1">
    <source>
        <dbReference type="SAM" id="Phobius"/>
    </source>
</evidence>
<keyword evidence="1" id="KW-0472">Membrane</keyword>
<dbReference type="STRING" id="207949.RED65_05074"/>
<dbReference type="HOGENOM" id="CLU_103234_3_0_6"/>
<dbReference type="NCBIfam" id="TIGR02523">
    <property type="entry name" value="type_IV_pilV"/>
    <property type="match status" value="1"/>
</dbReference>
<proteinExistence type="predicted"/>
<accession>Q1MYR7</accession>
<dbReference type="AlphaFoldDB" id="Q1MYR7"/>
<dbReference type="InterPro" id="IPR013362">
    <property type="entry name" value="Pilus_4_PilV"/>
</dbReference>
<dbReference type="InterPro" id="IPR012902">
    <property type="entry name" value="N_methyl_site"/>
</dbReference>
<reference evidence="3 4" key="1">
    <citation type="submission" date="2006-03" db="EMBL/GenBank/DDBJ databases">
        <authorList>
            <person name="Pinhassi J."/>
            <person name="Pedros-Alio C."/>
            <person name="Ferriera S."/>
            <person name="Johnson J."/>
            <person name="Kravitz S."/>
            <person name="Halpern A."/>
            <person name="Remington K."/>
            <person name="Beeson K."/>
            <person name="Tran B."/>
            <person name="Rogers Y.-H."/>
            <person name="Friedman R."/>
            <person name="Venter J.C."/>
        </authorList>
    </citation>
    <scope>NUCLEOTIDE SEQUENCE [LARGE SCALE GENOMIC DNA]</scope>
    <source>
        <strain evidence="3 4">RED65</strain>
    </source>
</reference>
<dbReference type="Pfam" id="PF22150">
    <property type="entry name" value="Tt1218-like"/>
    <property type="match status" value="1"/>
</dbReference>
<keyword evidence="4" id="KW-1185">Reference proteome</keyword>
<dbReference type="Pfam" id="PF07963">
    <property type="entry name" value="N_methyl"/>
    <property type="match status" value="1"/>
</dbReference>
<feature type="transmembrane region" description="Helical" evidence="1">
    <location>
        <begin position="12"/>
        <end position="35"/>
    </location>
</feature>
<sequence>MVFNIKKQSGFAMVEVLVTAVVVAIGISGMGVLLLKSLQGTQDNAQRSQAMWIVQDFVGRIRANSVGARAGYYVVNAQPDCTVEPAKMCADHRDEDDNLVQGAVCDPENYTTNDGDEMAIYDKWITACGTNDDIYTSPADFMGNPQLISRCIETSSRISTPTGNQDCVKYQIDFTWDTRIKQSGANAEDRVYSNSYSEVVEVN</sequence>
<name>Q1MYR7_9GAMM</name>
<dbReference type="InterPro" id="IPR054402">
    <property type="entry name" value="Tt1218-like_dom"/>
</dbReference>
<dbReference type="EMBL" id="AAQH01000023">
    <property type="protein sequence ID" value="EAT11139.1"/>
    <property type="molecule type" value="Genomic_DNA"/>
</dbReference>
<evidence type="ECO:0000313" key="4">
    <source>
        <dbReference type="Proteomes" id="UP000004263"/>
    </source>
</evidence>
<gene>
    <name evidence="3" type="ORF">RED65_05074</name>
</gene>
<dbReference type="OrthoDB" id="6887418at2"/>
<evidence type="ECO:0000259" key="2">
    <source>
        <dbReference type="Pfam" id="PF22150"/>
    </source>
</evidence>